<evidence type="ECO:0000313" key="2">
    <source>
        <dbReference type="Proteomes" id="UP000188388"/>
    </source>
</evidence>
<accession>A0A1R3V0G1</accession>
<dbReference type="Proteomes" id="UP000188388">
    <property type="component" value="Unassembled WGS sequence"/>
</dbReference>
<gene>
    <name evidence="1" type="ORF">BQ8794_110175</name>
</gene>
<protein>
    <submittedName>
        <fullName evidence="1">Uncharacterized protein</fullName>
    </submittedName>
</protein>
<sequence length="78" mass="8245">MPTKGLAVGAAFDFDAIGVAFVEAALDPSRWDSAMEVAEKATGSAGALLFDIKGHLPLVPCSRTIGPCSRHLCPRWMD</sequence>
<dbReference type="EMBL" id="FTPD01000003">
    <property type="protein sequence ID" value="SIT53369.1"/>
    <property type="molecule type" value="Genomic_DNA"/>
</dbReference>
<organism evidence="1 2">
    <name type="scientific">Mesorhizobium prunaredense</name>
    <dbReference type="NCBI Taxonomy" id="1631249"/>
    <lineage>
        <taxon>Bacteria</taxon>
        <taxon>Pseudomonadati</taxon>
        <taxon>Pseudomonadota</taxon>
        <taxon>Alphaproteobacteria</taxon>
        <taxon>Hyphomicrobiales</taxon>
        <taxon>Phyllobacteriaceae</taxon>
        <taxon>Mesorhizobium</taxon>
    </lineage>
</organism>
<dbReference type="AlphaFoldDB" id="A0A1R3V0G1"/>
<name>A0A1R3V0G1_9HYPH</name>
<keyword evidence="2" id="KW-1185">Reference proteome</keyword>
<reference evidence="2" key="1">
    <citation type="submission" date="2017-01" db="EMBL/GenBank/DDBJ databases">
        <authorList>
            <person name="Brunel B."/>
        </authorList>
    </citation>
    <scope>NUCLEOTIDE SEQUENCE [LARGE SCALE GENOMIC DNA]</scope>
</reference>
<evidence type="ECO:0000313" key="1">
    <source>
        <dbReference type="EMBL" id="SIT53369.1"/>
    </source>
</evidence>
<proteinExistence type="predicted"/>
<dbReference type="STRING" id="1631249.BQ8794_110175"/>